<proteinExistence type="predicted"/>
<dbReference type="Gramene" id="TraesCS3A03G0983800.1">
    <property type="protein sequence ID" value="TraesCS3A03G0983800.1.CDS"/>
    <property type="gene ID" value="TraesCS3A03G0983800"/>
</dbReference>
<evidence type="ECO:0000256" key="8">
    <source>
        <dbReference type="ARBA" id="ARBA00022840"/>
    </source>
</evidence>
<dbReference type="Gramene" id="TraesNOR3A03G01504990.1">
    <property type="protein sequence ID" value="TraesNOR3A03G01504990.1"/>
    <property type="gene ID" value="TraesNOR3A03G01504990"/>
</dbReference>
<keyword evidence="15" id="KW-1185">Reference proteome</keyword>
<dbReference type="PANTHER" id="PTHR48006:SF34">
    <property type="entry name" value="OS08G0203700 PROTEIN"/>
    <property type="match status" value="1"/>
</dbReference>
<dbReference type="PaxDb" id="4565-Traes_3AL_7DE76793C.1"/>
<evidence type="ECO:0000256" key="9">
    <source>
        <dbReference type="ARBA" id="ARBA00023180"/>
    </source>
</evidence>
<keyword evidence="10" id="KW-0812">Transmembrane</keyword>
<accession>A0A3B6ENL7</accession>
<feature type="domain" description="Disease resistance R13L4/SHOC-2-like LRR" evidence="13">
    <location>
        <begin position="141"/>
        <end position="247"/>
    </location>
</feature>
<dbReference type="AlphaFoldDB" id="A0A3B6ENL7"/>
<keyword evidence="2" id="KW-0597">Phosphoprotein</keyword>
<keyword evidence="3" id="KW-0433">Leucine-rich repeat</keyword>
<reference evidence="14" key="1">
    <citation type="submission" date="2018-08" db="EMBL/GenBank/DDBJ databases">
        <authorList>
            <person name="Rossello M."/>
        </authorList>
    </citation>
    <scope>NUCLEOTIDE SEQUENCE [LARGE SCALE GENOMIC DNA]</scope>
    <source>
        <strain evidence="14">cv. Chinese Spring</strain>
    </source>
</reference>
<dbReference type="Pfam" id="PF23598">
    <property type="entry name" value="LRR_14"/>
    <property type="match status" value="1"/>
</dbReference>
<feature type="signal peptide" evidence="11">
    <location>
        <begin position="1"/>
        <end position="29"/>
    </location>
</feature>
<dbReference type="OrthoDB" id="642295at2759"/>
<dbReference type="Proteomes" id="UP000019116">
    <property type="component" value="Chromosome 3A"/>
</dbReference>
<evidence type="ECO:0000256" key="1">
    <source>
        <dbReference type="ARBA" id="ARBA00012513"/>
    </source>
</evidence>
<dbReference type="Gramene" id="TraesMAC3A03G01482010.1">
    <property type="protein sequence ID" value="TraesMAC3A03G01482010.1"/>
    <property type="gene ID" value="TraesMAC3A03G01482010"/>
</dbReference>
<feature type="domain" description="Malectin" evidence="12">
    <location>
        <begin position="401"/>
        <end position="587"/>
    </location>
</feature>
<evidence type="ECO:0000256" key="10">
    <source>
        <dbReference type="SAM" id="Phobius"/>
    </source>
</evidence>
<reference evidence="14" key="2">
    <citation type="submission" date="2018-10" db="UniProtKB">
        <authorList>
            <consortium name="EnsemblPlants"/>
        </authorList>
    </citation>
    <scope>IDENTIFICATION</scope>
</reference>
<dbReference type="Gene3D" id="3.30.200.20">
    <property type="entry name" value="Phosphorylase Kinase, domain 1"/>
    <property type="match status" value="1"/>
</dbReference>
<organism evidence="14">
    <name type="scientific">Triticum aestivum</name>
    <name type="common">Wheat</name>
    <dbReference type="NCBI Taxonomy" id="4565"/>
    <lineage>
        <taxon>Eukaryota</taxon>
        <taxon>Viridiplantae</taxon>
        <taxon>Streptophyta</taxon>
        <taxon>Embryophyta</taxon>
        <taxon>Tracheophyta</taxon>
        <taxon>Spermatophyta</taxon>
        <taxon>Magnoliopsida</taxon>
        <taxon>Liliopsida</taxon>
        <taxon>Poales</taxon>
        <taxon>Poaceae</taxon>
        <taxon>BOP clade</taxon>
        <taxon>Pooideae</taxon>
        <taxon>Triticodae</taxon>
        <taxon>Triticeae</taxon>
        <taxon>Triticinae</taxon>
        <taxon>Triticum</taxon>
    </lineage>
</organism>
<keyword evidence="7" id="KW-0547">Nucleotide-binding</keyword>
<dbReference type="Pfam" id="PF11721">
    <property type="entry name" value="Malectin"/>
    <property type="match status" value="1"/>
</dbReference>
<dbReference type="SUPFAM" id="SSF52058">
    <property type="entry name" value="L domain-like"/>
    <property type="match status" value="1"/>
</dbReference>
<dbReference type="InterPro" id="IPR055414">
    <property type="entry name" value="LRR_R13L4/SHOC2-like"/>
</dbReference>
<keyword evidence="6" id="KW-0677">Repeat</keyword>
<dbReference type="EC" id="2.7.11.1" evidence="1"/>
<dbReference type="InterPro" id="IPR021720">
    <property type="entry name" value="Malectin_dom"/>
</dbReference>
<feature type="chain" id="PRO_5043173546" description="non-specific serine/threonine protein kinase" evidence="11">
    <location>
        <begin position="30"/>
        <end position="698"/>
    </location>
</feature>
<dbReference type="GO" id="GO:0004674">
    <property type="term" value="F:protein serine/threonine kinase activity"/>
    <property type="evidence" value="ECO:0007669"/>
    <property type="project" value="UniProtKB-EC"/>
</dbReference>
<evidence type="ECO:0000313" key="15">
    <source>
        <dbReference type="Proteomes" id="UP000019116"/>
    </source>
</evidence>
<evidence type="ECO:0000256" key="7">
    <source>
        <dbReference type="ARBA" id="ARBA00022741"/>
    </source>
</evidence>
<dbReference type="EnsemblPlants" id="TraesCS3A02G423600.2">
    <property type="protein sequence ID" value="TraesCS3A02G423600.2"/>
    <property type="gene ID" value="TraesCS3A02G423600"/>
</dbReference>
<evidence type="ECO:0000259" key="12">
    <source>
        <dbReference type="Pfam" id="PF11721"/>
    </source>
</evidence>
<dbReference type="InterPro" id="IPR001611">
    <property type="entry name" value="Leu-rich_rpt"/>
</dbReference>
<keyword evidence="4" id="KW-0808">Transferase</keyword>
<dbReference type="SMR" id="A0A3B6ENL7"/>
<keyword evidence="5 11" id="KW-0732">Signal</keyword>
<dbReference type="FunFam" id="2.60.120.430:FF:000002">
    <property type="entry name" value="Leucine-rich repeat receptor-like protein kinase"/>
    <property type="match status" value="1"/>
</dbReference>
<evidence type="ECO:0000259" key="13">
    <source>
        <dbReference type="Pfam" id="PF23598"/>
    </source>
</evidence>
<keyword evidence="10" id="KW-0472">Membrane</keyword>
<sequence>MRRRHELLVSPSCCLIGLVLLLLALSARAQRQAQTGPSEVAALNTIFSRWGLRASTAWNISGEPCSGAAINETAMDSDNEFNPAINCVCSYNISTVCHITRLRVYALDVVGQIPAELLNLTYLTVLDLSQNYLTGSLPAFLGKLTRLQYLSLSINALTGVLPSELGNLKNLISLYIDSCGLSGELPSSFSKLKNLKSLWASDNGFTGKIPDYIGSLSNLQDLRLHGNNFDGPIPASFSNLINLTNLRIGDLTGELSSLAFVVNMTSLYTLDLRNSRISDNLASVDFSKFVNLNYLDLSFNSITGKVTPNLLNLNPLEFLFLGSNNLSGILPDMISPSLTTIDLSYNMLSGRYPSWVNMNNLHVNLVWNNFGIDNSNNSILPSGLNCLQRDTPCFDSPSYSSFAVDSGGSRPIRGSDNSIYEPDDASLPVASYYVTNSTRWGVSNIGRFMDSSNGSYIIYTSRRFTNTLDSELFQTARMSPSSLRYYGIGLKNGMYSVVLQFAEIFFPDDQTWKSMGKRIFNIYIQGDLKETDFDIKKQTNGKSYTAVQRQYTVEVTNNFIDIHLFWAGKGTCCIPDQGFYGPSISALSVSSYDGNGEGDPGSQRNSTTSRTGLVVGVVVCVAILGFLALAGAFVWRQKRRRLEVEMEELFSIVGRPNVFSYGEIKSAADSFSDSNILGRGGYGPVYKVGYISNKIKQL</sequence>
<evidence type="ECO:0000256" key="11">
    <source>
        <dbReference type="SAM" id="SignalP"/>
    </source>
</evidence>
<keyword evidence="9" id="KW-0325">Glycoprotein</keyword>
<feature type="transmembrane region" description="Helical" evidence="10">
    <location>
        <begin position="613"/>
        <end position="635"/>
    </location>
</feature>
<evidence type="ECO:0000256" key="3">
    <source>
        <dbReference type="ARBA" id="ARBA00022614"/>
    </source>
</evidence>
<dbReference type="InterPro" id="IPR051824">
    <property type="entry name" value="LRR_Rcpt-Like_S/T_Kinase"/>
</dbReference>
<dbReference type="Pfam" id="PF00560">
    <property type="entry name" value="LRR_1"/>
    <property type="match status" value="2"/>
</dbReference>
<keyword evidence="8" id="KW-0067">ATP-binding</keyword>
<dbReference type="Gene3D" id="2.60.120.430">
    <property type="entry name" value="Galactose-binding lectin"/>
    <property type="match status" value="1"/>
</dbReference>
<dbReference type="Gene3D" id="3.80.10.10">
    <property type="entry name" value="Ribonuclease Inhibitor"/>
    <property type="match status" value="1"/>
</dbReference>
<dbReference type="Gramene" id="TraesCS3A02G423600.2">
    <property type="protein sequence ID" value="TraesCS3A02G423600.2"/>
    <property type="gene ID" value="TraesCS3A02G423600"/>
</dbReference>
<dbReference type="FunFam" id="3.80.10.10:FF:000383">
    <property type="entry name" value="Leucine-rich repeat receptor protein kinase EMS1"/>
    <property type="match status" value="1"/>
</dbReference>
<dbReference type="PANTHER" id="PTHR48006">
    <property type="entry name" value="LEUCINE-RICH REPEAT-CONTAINING PROTEIN DDB_G0281931-RELATED"/>
    <property type="match status" value="1"/>
</dbReference>
<evidence type="ECO:0000256" key="4">
    <source>
        <dbReference type="ARBA" id="ARBA00022679"/>
    </source>
</evidence>
<evidence type="ECO:0000256" key="5">
    <source>
        <dbReference type="ARBA" id="ARBA00022729"/>
    </source>
</evidence>
<protein>
    <recommendedName>
        <fullName evidence="1">non-specific serine/threonine protein kinase</fullName>
        <ecNumber evidence="1">2.7.11.1</ecNumber>
    </recommendedName>
</protein>
<keyword evidence="10" id="KW-1133">Transmembrane helix</keyword>
<evidence type="ECO:0000313" key="14">
    <source>
        <dbReference type="EnsemblPlants" id="TraesCS3A02G423600.2"/>
    </source>
</evidence>
<dbReference type="FunFam" id="3.80.10.10:FF:000298">
    <property type="entry name" value="Putative LRR receptor-like serine/threonine-protein kinase"/>
    <property type="match status" value="1"/>
</dbReference>
<name>A0A3B6ENL7_WHEAT</name>
<evidence type="ECO:0000256" key="6">
    <source>
        <dbReference type="ARBA" id="ARBA00022737"/>
    </source>
</evidence>
<evidence type="ECO:0000256" key="2">
    <source>
        <dbReference type="ARBA" id="ARBA00022553"/>
    </source>
</evidence>
<dbReference type="GO" id="GO:0005524">
    <property type="term" value="F:ATP binding"/>
    <property type="evidence" value="ECO:0007669"/>
    <property type="project" value="UniProtKB-KW"/>
</dbReference>
<dbReference type="InterPro" id="IPR032675">
    <property type="entry name" value="LRR_dom_sf"/>
</dbReference>